<reference evidence="1 2" key="1">
    <citation type="journal article" date="2014" name="Agronomy (Basel)">
        <title>A Draft Genome Sequence for Ensete ventricosum, the Drought-Tolerant Tree Against Hunger.</title>
        <authorList>
            <person name="Harrison J."/>
            <person name="Moore K.A."/>
            <person name="Paszkiewicz K."/>
            <person name="Jones T."/>
            <person name="Grant M."/>
            <person name="Ambacheew D."/>
            <person name="Muzemil S."/>
            <person name="Studholme D.J."/>
        </authorList>
    </citation>
    <scope>NUCLEOTIDE SEQUENCE [LARGE SCALE GENOMIC DNA]</scope>
</reference>
<organism evidence="1 2">
    <name type="scientific">Ensete ventricosum</name>
    <name type="common">Abyssinian banana</name>
    <name type="synonym">Musa ensete</name>
    <dbReference type="NCBI Taxonomy" id="4639"/>
    <lineage>
        <taxon>Eukaryota</taxon>
        <taxon>Viridiplantae</taxon>
        <taxon>Streptophyta</taxon>
        <taxon>Embryophyta</taxon>
        <taxon>Tracheophyta</taxon>
        <taxon>Spermatophyta</taxon>
        <taxon>Magnoliopsida</taxon>
        <taxon>Liliopsida</taxon>
        <taxon>Zingiberales</taxon>
        <taxon>Musaceae</taxon>
        <taxon>Ensete</taxon>
    </lineage>
</organism>
<sequence>MILRKNITVIIFAQSRVQRRVRSAFRSSSQNLKILAIHNLLAHWKLYGHGFTNKRDSHKLCTKLSFNQFFTHQLGITKYWPVPTY</sequence>
<accession>A0A426Z7R8</accession>
<evidence type="ECO:0000313" key="2">
    <source>
        <dbReference type="Proteomes" id="UP000287651"/>
    </source>
</evidence>
<dbReference type="Proteomes" id="UP000287651">
    <property type="component" value="Unassembled WGS sequence"/>
</dbReference>
<name>A0A426Z7R8_ENSVE</name>
<protein>
    <submittedName>
        <fullName evidence="1">Uncharacterized protein</fullName>
    </submittedName>
</protein>
<evidence type="ECO:0000313" key="1">
    <source>
        <dbReference type="EMBL" id="RRT59963.1"/>
    </source>
</evidence>
<dbReference type="AlphaFoldDB" id="A0A426Z7R8"/>
<gene>
    <name evidence="1" type="ORF">B296_00045377</name>
</gene>
<proteinExistence type="predicted"/>
<comment type="caution">
    <text evidence="1">The sequence shown here is derived from an EMBL/GenBank/DDBJ whole genome shotgun (WGS) entry which is preliminary data.</text>
</comment>
<dbReference type="EMBL" id="AMZH03007988">
    <property type="protein sequence ID" value="RRT59963.1"/>
    <property type="molecule type" value="Genomic_DNA"/>
</dbReference>